<feature type="transmembrane region" description="Helical" evidence="1">
    <location>
        <begin position="128"/>
        <end position="148"/>
    </location>
</feature>
<keyword evidence="1" id="KW-1133">Transmembrane helix</keyword>
<name>B2IHK3_BEII9</name>
<proteinExistence type="predicted"/>
<keyword evidence="1" id="KW-0812">Transmembrane</keyword>
<keyword evidence="1" id="KW-0472">Membrane</keyword>
<reference evidence="2 3" key="2">
    <citation type="journal article" date="2010" name="J. Bacteriol.">
        <title>Complete genome sequence of Beijerinckia indica subsp. indica.</title>
        <authorList>
            <person name="Tamas I."/>
            <person name="Dedysh S.N."/>
            <person name="Liesack W."/>
            <person name="Stott M.B."/>
            <person name="Alam M."/>
            <person name="Murrell J.C."/>
            <person name="Dunfield P.F."/>
        </authorList>
    </citation>
    <scope>NUCLEOTIDE SEQUENCE [LARGE SCALE GENOMIC DNA]</scope>
    <source>
        <strain evidence="3">ATCC 9039 / DSM 1715 / NCIMB 8712</strain>
    </source>
</reference>
<dbReference type="HOGENOM" id="CLU_109784_0_0_5"/>
<dbReference type="KEGG" id="bid:Bind_0874"/>
<keyword evidence="3" id="KW-1185">Reference proteome</keyword>
<reference evidence="3" key="1">
    <citation type="submission" date="2008-03" db="EMBL/GenBank/DDBJ databases">
        <title>Complete sequence of chromosome of Beijerinckia indica subsp. indica ATCC 9039.</title>
        <authorList>
            <consortium name="US DOE Joint Genome Institute"/>
            <person name="Copeland A."/>
            <person name="Lucas S."/>
            <person name="Lapidus A."/>
            <person name="Glavina del Rio T."/>
            <person name="Dalin E."/>
            <person name="Tice H."/>
            <person name="Bruce D."/>
            <person name="Goodwin L."/>
            <person name="Pitluck S."/>
            <person name="LaButti K."/>
            <person name="Schmutz J."/>
            <person name="Larimer F."/>
            <person name="Land M."/>
            <person name="Hauser L."/>
            <person name="Kyrpides N."/>
            <person name="Mikhailova N."/>
            <person name="Dunfield P.F."/>
            <person name="Dedysh S.N."/>
            <person name="Liesack W."/>
            <person name="Saw J.H."/>
            <person name="Alam M."/>
            <person name="Chen Y."/>
            <person name="Murrell J.C."/>
            <person name="Richardson P."/>
        </authorList>
    </citation>
    <scope>NUCLEOTIDE SEQUENCE [LARGE SCALE GENOMIC DNA]</scope>
    <source>
        <strain evidence="3">ATCC 9039 / DSM 1715 / NCIMB 8712</strain>
    </source>
</reference>
<organism evidence="2 3">
    <name type="scientific">Beijerinckia indica subsp. indica (strain ATCC 9039 / DSM 1715 / NCIMB 8712)</name>
    <dbReference type="NCBI Taxonomy" id="395963"/>
    <lineage>
        <taxon>Bacteria</taxon>
        <taxon>Pseudomonadati</taxon>
        <taxon>Pseudomonadota</taxon>
        <taxon>Alphaproteobacteria</taxon>
        <taxon>Hyphomicrobiales</taxon>
        <taxon>Beijerinckiaceae</taxon>
        <taxon>Beijerinckia</taxon>
    </lineage>
</organism>
<dbReference type="Proteomes" id="UP000001695">
    <property type="component" value="Chromosome"/>
</dbReference>
<dbReference type="EMBL" id="CP001016">
    <property type="protein sequence ID" value="ACB94524.1"/>
    <property type="molecule type" value="Genomic_DNA"/>
</dbReference>
<dbReference type="AlphaFoldDB" id="B2IHK3"/>
<dbReference type="OrthoDB" id="7988398at2"/>
<feature type="transmembrane region" description="Helical" evidence="1">
    <location>
        <begin position="86"/>
        <end position="103"/>
    </location>
</feature>
<evidence type="ECO:0000256" key="1">
    <source>
        <dbReference type="SAM" id="Phobius"/>
    </source>
</evidence>
<dbReference type="RefSeq" id="WP_012383881.1">
    <property type="nucleotide sequence ID" value="NC_010581.1"/>
</dbReference>
<protein>
    <submittedName>
        <fullName evidence="2">Uncharacterized protein</fullName>
    </submittedName>
</protein>
<accession>B2IHK3</accession>
<feature type="transmembrane region" description="Helical" evidence="1">
    <location>
        <begin position="52"/>
        <end position="74"/>
    </location>
</feature>
<evidence type="ECO:0000313" key="2">
    <source>
        <dbReference type="EMBL" id="ACB94524.1"/>
    </source>
</evidence>
<feature type="transmembrane region" description="Helical" evidence="1">
    <location>
        <begin position="20"/>
        <end position="40"/>
    </location>
</feature>
<sequence length="175" mass="19776">MQSERMRALKEGALSEAKKFVSIFLYCWVLLSLFALYKFLVVDKSRLGSDLSFALVNALILAKIMLIGEGFNLADRFSDRPLIYPIFYRSAVFAILLMSFSLLEEVARGVWEGKTIATSLHSVDGGRLGGMIIIATIMFVALIPFFAFKEVDSHIGEGRLYELFFKQRVKYAPLQ</sequence>
<gene>
    <name evidence="2" type="ordered locus">Bind_0874</name>
</gene>
<evidence type="ECO:0000313" key="3">
    <source>
        <dbReference type="Proteomes" id="UP000001695"/>
    </source>
</evidence>
<dbReference type="eggNOG" id="ENOG5032VUR">
    <property type="taxonomic scope" value="Bacteria"/>
</dbReference>